<comment type="caution">
    <text evidence="9">The sequence shown here is derived from an EMBL/GenBank/DDBJ whole genome shotgun (WGS) entry which is preliminary data.</text>
</comment>
<feature type="signal peptide" evidence="7">
    <location>
        <begin position="1"/>
        <end position="22"/>
    </location>
</feature>
<dbReference type="PANTHER" id="PTHR47870:SF1">
    <property type="entry name" value="CYTOCHROME C-TYPE BIOGENESIS PROTEIN CCMH"/>
    <property type="match status" value="1"/>
</dbReference>
<feature type="chain" id="PRO_5045005774" description="Cytochrome c-type biogenesis protein" evidence="7">
    <location>
        <begin position="23"/>
        <end position="142"/>
    </location>
</feature>
<feature type="domain" description="CcmH/CycL/Ccl2/NrfF N-terminal" evidence="8">
    <location>
        <begin position="34"/>
        <end position="141"/>
    </location>
</feature>
<dbReference type="CDD" id="cd16378">
    <property type="entry name" value="CcmH_N"/>
    <property type="match status" value="1"/>
</dbReference>
<evidence type="ECO:0000256" key="1">
    <source>
        <dbReference type="ARBA" id="ARBA00010342"/>
    </source>
</evidence>
<name>A0ABT5R485_9GAMM</name>
<keyword evidence="6 7" id="KW-0408">Iron</keyword>
<dbReference type="Pfam" id="PF03918">
    <property type="entry name" value="CcmH"/>
    <property type="match status" value="1"/>
</dbReference>
<evidence type="ECO:0000313" key="9">
    <source>
        <dbReference type="EMBL" id="MDD1795080.1"/>
    </source>
</evidence>
<keyword evidence="7" id="KW-0812">Transmembrane</keyword>
<dbReference type="InterPro" id="IPR051263">
    <property type="entry name" value="C-type_cytochrome_biogenesis"/>
</dbReference>
<keyword evidence="10" id="KW-1185">Reference proteome</keyword>
<evidence type="ECO:0000256" key="6">
    <source>
        <dbReference type="ARBA" id="ARBA00023004"/>
    </source>
</evidence>
<dbReference type="EMBL" id="JAJUBC010000024">
    <property type="protein sequence ID" value="MDD1795080.1"/>
    <property type="molecule type" value="Genomic_DNA"/>
</dbReference>
<proteinExistence type="inferred from homology"/>
<evidence type="ECO:0000256" key="2">
    <source>
        <dbReference type="ARBA" id="ARBA00022617"/>
    </source>
</evidence>
<dbReference type="InterPro" id="IPR038297">
    <property type="entry name" value="CcmH/CycL/NrfF/Ccl2_sf"/>
</dbReference>
<evidence type="ECO:0000256" key="7">
    <source>
        <dbReference type="RuleBase" id="RU364112"/>
    </source>
</evidence>
<evidence type="ECO:0000259" key="8">
    <source>
        <dbReference type="Pfam" id="PF03918"/>
    </source>
</evidence>
<reference evidence="9" key="1">
    <citation type="submission" date="2021-12" db="EMBL/GenBank/DDBJ databases">
        <title>Enterovibrio ZSDZ35 sp. nov. and Enterovibrio ZSDZ42 sp. nov., isolated from coastal seawater in Qingdao.</title>
        <authorList>
            <person name="Zhang P."/>
        </authorList>
    </citation>
    <scope>NUCLEOTIDE SEQUENCE</scope>
    <source>
        <strain evidence="9">ZSDZ42</strain>
    </source>
</reference>
<gene>
    <name evidence="9" type="ORF">LRP50_18285</name>
</gene>
<evidence type="ECO:0000256" key="3">
    <source>
        <dbReference type="ARBA" id="ARBA00022723"/>
    </source>
</evidence>
<keyword evidence="2 7" id="KW-0349">Heme</keyword>
<dbReference type="PROSITE" id="PS51257">
    <property type="entry name" value="PROKAR_LIPOPROTEIN"/>
    <property type="match status" value="1"/>
</dbReference>
<evidence type="ECO:0000256" key="5">
    <source>
        <dbReference type="ARBA" id="ARBA00022748"/>
    </source>
</evidence>
<keyword evidence="4 7" id="KW-0732">Signal</keyword>
<comment type="similarity">
    <text evidence="1 7">Belongs to the CcmH/CycL/Ccl2/NrfF family.</text>
</comment>
<dbReference type="Proteomes" id="UP001149400">
    <property type="component" value="Unassembled WGS sequence"/>
</dbReference>
<dbReference type="RefSeq" id="WP_274165886.1">
    <property type="nucleotide sequence ID" value="NZ_JAJUBC010000024.1"/>
</dbReference>
<keyword evidence="5" id="KW-0201">Cytochrome c-type biogenesis</keyword>
<keyword evidence="7" id="KW-0472">Membrane</keyword>
<sequence length="142" mass="15839">MKQIYLFSLLSLLLSCALFSSAASTSDTTPLQQDNAETFQFSSAENQRLALKLGKTLRCPECQNQNLIESNSTVAQNLLLTVYQQVEAGATEKEVVSNMISQYGHMVHYQPPFIAGTAALWLAPLLILFGFGFFIFRHSRQE</sequence>
<keyword evidence="7" id="KW-1133">Transmembrane helix</keyword>
<dbReference type="PANTHER" id="PTHR47870">
    <property type="entry name" value="CYTOCHROME C-TYPE BIOGENESIS PROTEIN CCMH"/>
    <property type="match status" value="1"/>
</dbReference>
<evidence type="ECO:0000313" key="10">
    <source>
        <dbReference type="Proteomes" id="UP001149400"/>
    </source>
</evidence>
<keyword evidence="3 7" id="KW-0479">Metal-binding</keyword>
<protein>
    <recommendedName>
        <fullName evidence="7">Cytochrome c-type biogenesis protein</fullName>
    </recommendedName>
</protein>
<organism evidence="9 10">
    <name type="scientific">Enterovibrio gelatinilyticus</name>
    <dbReference type="NCBI Taxonomy" id="2899819"/>
    <lineage>
        <taxon>Bacteria</taxon>
        <taxon>Pseudomonadati</taxon>
        <taxon>Pseudomonadota</taxon>
        <taxon>Gammaproteobacteria</taxon>
        <taxon>Vibrionales</taxon>
        <taxon>Vibrionaceae</taxon>
        <taxon>Enterovibrio</taxon>
    </lineage>
</organism>
<dbReference type="InterPro" id="IPR005616">
    <property type="entry name" value="CcmH/CycL/Ccl2/NrfF_N"/>
</dbReference>
<accession>A0ABT5R485</accession>
<comment type="function">
    <text evidence="7">Possible subunit of a heme lyase.</text>
</comment>
<evidence type="ECO:0000256" key="4">
    <source>
        <dbReference type="ARBA" id="ARBA00022729"/>
    </source>
</evidence>
<dbReference type="Gene3D" id="1.10.8.640">
    <property type="entry name" value="Cytochrome C biogenesis protein"/>
    <property type="match status" value="1"/>
</dbReference>
<feature type="transmembrane region" description="Helical" evidence="7">
    <location>
        <begin position="113"/>
        <end position="136"/>
    </location>
</feature>